<keyword evidence="1" id="KW-0812">Transmembrane</keyword>
<proteinExistence type="predicted"/>
<keyword evidence="1" id="KW-0472">Membrane</keyword>
<feature type="transmembrane region" description="Helical" evidence="1">
    <location>
        <begin position="67"/>
        <end position="93"/>
    </location>
</feature>
<evidence type="ECO:0000256" key="1">
    <source>
        <dbReference type="SAM" id="Phobius"/>
    </source>
</evidence>
<gene>
    <name evidence="2" type="ORF">CDAR_202011</name>
</gene>
<comment type="caution">
    <text evidence="2">The sequence shown here is derived from an EMBL/GenBank/DDBJ whole genome shotgun (WGS) entry which is preliminary data.</text>
</comment>
<evidence type="ECO:0000313" key="3">
    <source>
        <dbReference type="Proteomes" id="UP001054837"/>
    </source>
</evidence>
<dbReference type="EMBL" id="BPLQ01000408">
    <property type="protein sequence ID" value="GIX71052.1"/>
    <property type="molecule type" value="Genomic_DNA"/>
</dbReference>
<sequence>MRGYLGDGTINGQNWNPICEAVSLSLQELHKIPFLPGTALNGVLAPRGADIKTNLYSSFLTSPSVPAFSLFVFFFPFVLWAIELVLGLLFPIYCL</sequence>
<evidence type="ECO:0000313" key="2">
    <source>
        <dbReference type="EMBL" id="GIX71052.1"/>
    </source>
</evidence>
<reference evidence="2 3" key="1">
    <citation type="submission" date="2021-06" db="EMBL/GenBank/DDBJ databases">
        <title>Caerostris darwini draft genome.</title>
        <authorList>
            <person name="Kono N."/>
            <person name="Arakawa K."/>
        </authorList>
    </citation>
    <scope>NUCLEOTIDE SEQUENCE [LARGE SCALE GENOMIC DNA]</scope>
</reference>
<accession>A0AAV4MHD3</accession>
<protein>
    <submittedName>
        <fullName evidence="2">Uncharacterized protein</fullName>
    </submittedName>
</protein>
<dbReference type="Proteomes" id="UP001054837">
    <property type="component" value="Unassembled WGS sequence"/>
</dbReference>
<keyword evidence="1" id="KW-1133">Transmembrane helix</keyword>
<organism evidence="2 3">
    <name type="scientific">Caerostris darwini</name>
    <dbReference type="NCBI Taxonomy" id="1538125"/>
    <lineage>
        <taxon>Eukaryota</taxon>
        <taxon>Metazoa</taxon>
        <taxon>Ecdysozoa</taxon>
        <taxon>Arthropoda</taxon>
        <taxon>Chelicerata</taxon>
        <taxon>Arachnida</taxon>
        <taxon>Araneae</taxon>
        <taxon>Araneomorphae</taxon>
        <taxon>Entelegynae</taxon>
        <taxon>Araneoidea</taxon>
        <taxon>Araneidae</taxon>
        <taxon>Caerostris</taxon>
    </lineage>
</organism>
<dbReference type="AlphaFoldDB" id="A0AAV4MHD3"/>
<name>A0AAV4MHD3_9ARAC</name>
<keyword evidence="3" id="KW-1185">Reference proteome</keyword>